<proteinExistence type="predicted"/>
<gene>
    <name evidence="2" type="ORF">G3I59_14090</name>
</gene>
<evidence type="ECO:0000313" key="3">
    <source>
        <dbReference type="Proteomes" id="UP000470404"/>
    </source>
</evidence>
<evidence type="ECO:0008006" key="4">
    <source>
        <dbReference type="Google" id="ProtNLM"/>
    </source>
</evidence>
<protein>
    <recommendedName>
        <fullName evidence="4">HEAT repeat domain-containing protein</fullName>
    </recommendedName>
</protein>
<dbReference type="EMBL" id="JAAGNC010000075">
    <property type="protein sequence ID" value="NEC56686.1"/>
    <property type="molecule type" value="Genomic_DNA"/>
</dbReference>
<evidence type="ECO:0000313" key="2">
    <source>
        <dbReference type="EMBL" id="NEC56686.1"/>
    </source>
</evidence>
<feature type="region of interest" description="Disordered" evidence="1">
    <location>
        <begin position="64"/>
        <end position="125"/>
    </location>
</feature>
<sequence length="547" mass="59751">MSNAAEWHRRQLVTCDAEAERATETFRRTAGRTYVPLPPLRKVLNEWFRRGWCLAAIQRAWEVTPDDRHQRRGDPLGTRSKPGSTRGATAWERRWTRLFPPRPPRTSNASGPGAGTNSAAAERPAVRAGAHRIEVRALEAVTERKLPAVLRLRDWLRFAHASGYWGTANHVRRLLARAYQDAGEPDRAAALLIQAARLKDADELARATGDRYVDVRHDLTAPAYWVPAAAFRILAVQADRVPDDHVNEIVDAALDVLDRHRAGQLQDAPFFSPSLALEATKAAAALAGRTTIEQASRLLDHLEPSVPRGLDHSRDTDDDHVAACVAIATSHSALREAAVAQLLDLLAQTRSGVAHRVETSASELFSQHPDLVRPRLAELAAEGNRHAGALLSLITDEPSEAQLTAARAAAVELMAASKNTAQSIGAGAGAGRQSLLALHLPPEERTPLVRAQLDRAASPYEPGTNRSEYYLAAAALSDGLEDVDALFEEAMGRADDARPRDHRRRIEPVRRAARPAPLRGRAARRVRFPAARRHSGIGRPHGEPAHG</sequence>
<organism evidence="2 3">
    <name type="scientific">Amycolatopsis rubida</name>
    <dbReference type="NCBI Taxonomy" id="112413"/>
    <lineage>
        <taxon>Bacteria</taxon>
        <taxon>Bacillati</taxon>
        <taxon>Actinomycetota</taxon>
        <taxon>Actinomycetes</taxon>
        <taxon>Pseudonocardiales</taxon>
        <taxon>Pseudonocardiaceae</taxon>
        <taxon>Amycolatopsis</taxon>
    </lineage>
</organism>
<dbReference type="RefSeq" id="WP_067594605.1">
    <property type="nucleotide sequence ID" value="NZ_JAAGNC010000075.1"/>
</dbReference>
<feature type="region of interest" description="Disordered" evidence="1">
    <location>
        <begin position="512"/>
        <end position="547"/>
    </location>
</feature>
<comment type="caution">
    <text evidence="2">The sequence shown here is derived from an EMBL/GenBank/DDBJ whole genome shotgun (WGS) entry which is preliminary data.</text>
</comment>
<evidence type="ECO:0000256" key="1">
    <source>
        <dbReference type="SAM" id="MobiDB-lite"/>
    </source>
</evidence>
<dbReference type="Proteomes" id="UP000470404">
    <property type="component" value="Unassembled WGS sequence"/>
</dbReference>
<feature type="compositionally biased region" description="Basic and acidic residues" evidence="1">
    <location>
        <begin position="65"/>
        <end position="74"/>
    </location>
</feature>
<feature type="compositionally biased region" description="Basic residues" evidence="1">
    <location>
        <begin position="521"/>
        <end position="536"/>
    </location>
</feature>
<name>A0ABX0BMU2_9PSEU</name>
<reference evidence="2 3" key="1">
    <citation type="submission" date="2020-01" db="EMBL/GenBank/DDBJ databases">
        <title>Insect and environment-associated Actinomycetes.</title>
        <authorList>
            <person name="Currrie C."/>
            <person name="Chevrette M."/>
            <person name="Carlson C."/>
            <person name="Stubbendieck R."/>
            <person name="Wendt-Pienkowski E."/>
        </authorList>
    </citation>
    <scope>NUCLEOTIDE SEQUENCE [LARGE SCALE GENOMIC DNA]</scope>
    <source>
        <strain evidence="2 3">SID8386</strain>
    </source>
</reference>
<feature type="compositionally biased region" description="Polar residues" evidence="1">
    <location>
        <begin position="105"/>
        <end position="118"/>
    </location>
</feature>
<accession>A0ABX0BMU2</accession>
<keyword evidence="3" id="KW-1185">Reference proteome</keyword>